<dbReference type="PANTHER" id="PTHR43861:SF1">
    <property type="entry name" value="TRANS-ACONITATE 2-METHYLTRANSFERASE"/>
    <property type="match status" value="1"/>
</dbReference>
<evidence type="ECO:0000313" key="5">
    <source>
        <dbReference type="Proteomes" id="UP000191901"/>
    </source>
</evidence>
<proteinExistence type="predicted"/>
<dbReference type="InterPro" id="IPR041698">
    <property type="entry name" value="Methyltransf_25"/>
</dbReference>
<dbReference type="RefSeq" id="WP_080809262.1">
    <property type="nucleotide sequence ID" value="NZ_CP021983.2"/>
</dbReference>
<protein>
    <submittedName>
        <fullName evidence="4">SAM-dependent methyltransferase</fullName>
    </submittedName>
</protein>
<organism evidence="4 5">
    <name type="scientific">Halomicronema hongdechloris C2206</name>
    <dbReference type="NCBI Taxonomy" id="1641165"/>
    <lineage>
        <taxon>Bacteria</taxon>
        <taxon>Bacillati</taxon>
        <taxon>Cyanobacteriota</taxon>
        <taxon>Cyanophyceae</taxon>
        <taxon>Nodosilineales</taxon>
        <taxon>Nodosilineaceae</taxon>
        <taxon>Halomicronema</taxon>
    </lineage>
</organism>
<keyword evidence="1 4" id="KW-0489">Methyltransferase</keyword>
<gene>
    <name evidence="4" type="ORF">XM38_009660</name>
</gene>
<feature type="domain" description="Methyltransferase" evidence="3">
    <location>
        <begin position="48"/>
        <end position="138"/>
    </location>
</feature>
<evidence type="ECO:0000259" key="3">
    <source>
        <dbReference type="Pfam" id="PF13649"/>
    </source>
</evidence>
<dbReference type="OrthoDB" id="9806525at2"/>
<dbReference type="PANTHER" id="PTHR43861">
    <property type="entry name" value="TRANS-ACONITATE 2-METHYLTRANSFERASE-RELATED"/>
    <property type="match status" value="1"/>
</dbReference>
<evidence type="ECO:0000256" key="1">
    <source>
        <dbReference type="ARBA" id="ARBA00022603"/>
    </source>
</evidence>
<dbReference type="AlphaFoldDB" id="A0A1Z3HIE9"/>
<keyword evidence="2" id="KW-0808">Transferase</keyword>
<accession>A0A1Z3HIE9</accession>
<evidence type="ECO:0000313" key="4">
    <source>
        <dbReference type="EMBL" id="ASC70036.1"/>
    </source>
</evidence>
<dbReference type="KEGG" id="hhg:XM38_009660"/>
<keyword evidence="5" id="KW-1185">Reference proteome</keyword>
<dbReference type="Pfam" id="PF13649">
    <property type="entry name" value="Methyltransf_25"/>
    <property type="match status" value="1"/>
</dbReference>
<dbReference type="SUPFAM" id="SSF53335">
    <property type="entry name" value="S-adenosyl-L-methionine-dependent methyltransferases"/>
    <property type="match status" value="1"/>
</dbReference>
<reference evidence="4 5" key="1">
    <citation type="journal article" date="2016" name="Biochim. Biophys. Acta">
        <title>Characterization of red-shifted phycobilisomes isolated from the chlorophyll f-containing cyanobacterium Halomicronema hongdechloris.</title>
        <authorList>
            <person name="Li Y."/>
            <person name="Lin Y."/>
            <person name="Garvey C.J."/>
            <person name="Birch D."/>
            <person name="Corkery R.W."/>
            <person name="Loughlin P.C."/>
            <person name="Scheer H."/>
            <person name="Willows R.D."/>
            <person name="Chen M."/>
        </authorList>
    </citation>
    <scope>NUCLEOTIDE SEQUENCE [LARGE SCALE GENOMIC DNA]</scope>
    <source>
        <strain evidence="4 5">C2206</strain>
    </source>
</reference>
<dbReference type="Gene3D" id="3.40.50.150">
    <property type="entry name" value="Vaccinia Virus protein VP39"/>
    <property type="match status" value="1"/>
</dbReference>
<sequence length="207" mass="23359">MKLSEIHRRTIEVYETQAGSWDRHRPRTLNERVWLDKFTAAIPPYGTVLDVGCGGGDPIARYFIERNFALTGVDAAKAMIEIARTRFPAMTWIQMDMRELSLNQTFDGIIGWDSFFHLNPAEQRLTLMRFVTHLKSGGALLLTVGHTAGEVLGQVEGQRVYHSSLDPTEYKSILIEAGFCQVEYVAQDQRCGMRSLVLASCLHPRGE</sequence>
<evidence type="ECO:0000256" key="2">
    <source>
        <dbReference type="ARBA" id="ARBA00022679"/>
    </source>
</evidence>
<name>A0A1Z3HIE9_9CYAN</name>
<dbReference type="GO" id="GO:0032259">
    <property type="term" value="P:methylation"/>
    <property type="evidence" value="ECO:0007669"/>
    <property type="project" value="UniProtKB-KW"/>
</dbReference>
<dbReference type="Proteomes" id="UP000191901">
    <property type="component" value="Chromosome"/>
</dbReference>
<dbReference type="GO" id="GO:0008168">
    <property type="term" value="F:methyltransferase activity"/>
    <property type="evidence" value="ECO:0007669"/>
    <property type="project" value="UniProtKB-KW"/>
</dbReference>
<dbReference type="CDD" id="cd02440">
    <property type="entry name" value="AdoMet_MTases"/>
    <property type="match status" value="1"/>
</dbReference>
<dbReference type="InterPro" id="IPR029063">
    <property type="entry name" value="SAM-dependent_MTases_sf"/>
</dbReference>
<dbReference type="EMBL" id="CP021983">
    <property type="protein sequence ID" value="ASC70036.1"/>
    <property type="molecule type" value="Genomic_DNA"/>
</dbReference>